<dbReference type="AlphaFoldDB" id="A0A1D2NHW3"/>
<accession>A0A1D2NHW3</accession>
<dbReference type="PANTHER" id="PTHR23116:SF29">
    <property type="entry name" value="PDZ DOMAIN-CONTAINING PROTEIN 7"/>
    <property type="match status" value="1"/>
</dbReference>
<name>A0A1D2NHW3_ORCCI</name>
<dbReference type="STRING" id="48709.A0A1D2NHW3"/>
<dbReference type="GO" id="GO:0005886">
    <property type="term" value="C:plasma membrane"/>
    <property type="evidence" value="ECO:0007669"/>
    <property type="project" value="TreeGrafter"/>
</dbReference>
<dbReference type="SUPFAM" id="SSF50156">
    <property type="entry name" value="PDZ domain-like"/>
    <property type="match status" value="1"/>
</dbReference>
<organism evidence="5 6">
    <name type="scientific">Orchesella cincta</name>
    <name type="common">Springtail</name>
    <name type="synonym">Podura cincta</name>
    <dbReference type="NCBI Taxonomy" id="48709"/>
    <lineage>
        <taxon>Eukaryota</taxon>
        <taxon>Metazoa</taxon>
        <taxon>Ecdysozoa</taxon>
        <taxon>Arthropoda</taxon>
        <taxon>Hexapoda</taxon>
        <taxon>Collembola</taxon>
        <taxon>Entomobryomorpha</taxon>
        <taxon>Entomobryoidea</taxon>
        <taxon>Orchesellidae</taxon>
        <taxon>Orchesellinae</taxon>
        <taxon>Orchesella</taxon>
    </lineage>
</organism>
<reference evidence="5 6" key="1">
    <citation type="journal article" date="2016" name="Genome Biol. Evol.">
        <title>Gene Family Evolution Reflects Adaptation to Soil Environmental Stressors in the Genome of the Collembolan Orchesella cincta.</title>
        <authorList>
            <person name="Faddeeva-Vakhrusheva A."/>
            <person name="Derks M.F."/>
            <person name="Anvar S.Y."/>
            <person name="Agamennone V."/>
            <person name="Suring W."/>
            <person name="Smit S."/>
            <person name="van Straalen N.M."/>
            <person name="Roelofs D."/>
        </authorList>
    </citation>
    <scope>NUCLEOTIDE SEQUENCE [LARGE SCALE GENOMIC DNA]</scope>
    <source>
        <tissue evidence="5">Mixed pool</tissue>
    </source>
</reference>
<evidence type="ECO:0000313" key="6">
    <source>
        <dbReference type="Proteomes" id="UP000094527"/>
    </source>
</evidence>
<protein>
    <submittedName>
        <fullName evidence="5">Whirlin</fullName>
    </submittedName>
</protein>
<proteinExistence type="predicted"/>
<keyword evidence="6" id="KW-1185">Reference proteome</keyword>
<comment type="caution">
    <text evidence="5">The sequence shown here is derived from an EMBL/GenBank/DDBJ whole genome shotgun (WGS) entry which is preliminary data.</text>
</comment>
<sequence length="80" mass="9221">MPMNNKRITFLQPDGSAFHSNLRAGQVLLTVDGKKLDGLTHEEIARLILDCYVDMTKSQIEFLVVEAKQNYYYFNTHQSI</sequence>
<dbReference type="GO" id="GO:0032426">
    <property type="term" value="C:stereocilium tip"/>
    <property type="evidence" value="ECO:0007669"/>
    <property type="project" value="TreeGrafter"/>
</dbReference>
<dbReference type="PROSITE" id="PS50106">
    <property type="entry name" value="PDZ"/>
    <property type="match status" value="1"/>
</dbReference>
<dbReference type="OMA" id="CYVDMTK"/>
<dbReference type="InterPro" id="IPR051844">
    <property type="entry name" value="USH2_Complex_Protein"/>
</dbReference>
<dbReference type="GO" id="GO:0002142">
    <property type="term" value="C:stereocilia ankle link complex"/>
    <property type="evidence" value="ECO:0007669"/>
    <property type="project" value="TreeGrafter"/>
</dbReference>
<dbReference type="GO" id="GO:0005929">
    <property type="term" value="C:cilium"/>
    <property type="evidence" value="ECO:0007669"/>
    <property type="project" value="TreeGrafter"/>
</dbReference>
<dbReference type="Proteomes" id="UP000094527">
    <property type="component" value="Unassembled WGS sequence"/>
</dbReference>
<evidence type="ECO:0000256" key="1">
    <source>
        <dbReference type="ARBA" id="ARBA00004316"/>
    </source>
</evidence>
<evidence type="ECO:0000313" key="5">
    <source>
        <dbReference type="EMBL" id="ODN04802.1"/>
    </source>
</evidence>
<evidence type="ECO:0000259" key="4">
    <source>
        <dbReference type="PROSITE" id="PS50106"/>
    </source>
</evidence>
<keyword evidence="3" id="KW-0966">Cell projection</keyword>
<keyword evidence="2" id="KW-0677">Repeat</keyword>
<dbReference type="Gene3D" id="2.30.42.10">
    <property type="match status" value="1"/>
</dbReference>
<evidence type="ECO:0000256" key="2">
    <source>
        <dbReference type="ARBA" id="ARBA00022737"/>
    </source>
</evidence>
<dbReference type="InterPro" id="IPR036034">
    <property type="entry name" value="PDZ_sf"/>
</dbReference>
<feature type="domain" description="PDZ" evidence="4">
    <location>
        <begin position="1"/>
        <end position="48"/>
    </location>
</feature>
<gene>
    <name evidence="5" type="ORF">Ocin01_01907</name>
</gene>
<evidence type="ECO:0000256" key="3">
    <source>
        <dbReference type="ARBA" id="ARBA00023273"/>
    </source>
</evidence>
<dbReference type="PANTHER" id="PTHR23116">
    <property type="entry name" value="PDZ DOMAIN CONTAINING WHIRLIN AND HARMONIN-RELATED"/>
    <property type="match status" value="1"/>
</dbReference>
<dbReference type="OrthoDB" id="10029564at2759"/>
<dbReference type="InterPro" id="IPR001478">
    <property type="entry name" value="PDZ"/>
</dbReference>
<comment type="subcellular location">
    <subcellularLocation>
        <location evidence="1">Cell projection</location>
    </subcellularLocation>
</comment>
<dbReference type="EMBL" id="LJIJ01000036">
    <property type="protein sequence ID" value="ODN04802.1"/>
    <property type="molecule type" value="Genomic_DNA"/>
</dbReference>